<name>X1S0W8_9ZZZZ</name>
<dbReference type="Pfam" id="PF00753">
    <property type="entry name" value="Lactamase_B"/>
    <property type="match status" value="1"/>
</dbReference>
<evidence type="ECO:0000313" key="2">
    <source>
        <dbReference type="EMBL" id="GAI86662.1"/>
    </source>
</evidence>
<organism evidence="2">
    <name type="scientific">marine sediment metagenome</name>
    <dbReference type="NCBI Taxonomy" id="412755"/>
    <lineage>
        <taxon>unclassified sequences</taxon>
        <taxon>metagenomes</taxon>
        <taxon>ecological metagenomes</taxon>
    </lineage>
</organism>
<reference evidence="2" key="1">
    <citation type="journal article" date="2014" name="Front. Microbiol.">
        <title>High frequency of phylogenetically diverse reductive dehalogenase-homologous genes in deep subseafloor sedimentary metagenomes.</title>
        <authorList>
            <person name="Kawai M."/>
            <person name="Futagami T."/>
            <person name="Toyoda A."/>
            <person name="Takaki Y."/>
            <person name="Nishi S."/>
            <person name="Hori S."/>
            <person name="Arai W."/>
            <person name="Tsubouchi T."/>
            <person name="Morono Y."/>
            <person name="Uchiyama I."/>
            <person name="Ito T."/>
            <person name="Fujiyama A."/>
            <person name="Inagaki F."/>
            <person name="Takami H."/>
        </authorList>
    </citation>
    <scope>NUCLEOTIDE SEQUENCE</scope>
    <source>
        <strain evidence="2">Expedition CK06-06</strain>
    </source>
</reference>
<dbReference type="Gene3D" id="3.60.15.10">
    <property type="entry name" value="Ribonuclease Z/Hydroxyacylglutathione hydrolase-like"/>
    <property type="match status" value="1"/>
</dbReference>
<dbReference type="SUPFAM" id="SSF56281">
    <property type="entry name" value="Metallo-hydrolase/oxidoreductase"/>
    <property type="match status" value="1"/>
</dbReference>
<comment type="caution">
    <text evidence="2">The sequence shown here is derived from an EMBL/GenBank/DDBJ whole genome shotgun (WGS) entry which is preliminary data.</text>
</comment>
<dbReference type="InterPro" id="IPR036866">
    <property type="entry name" value="RibonucZ/Hydroxyglut_hydro"/>
</dbReference>
<evidence type="ECO:0000259" key="1">
    <source>
        <dbReference type="Pfam" id="PF00753"/>
    </source>
</evidence>
<accession>X1S0W8</accession>
<protein>
    <recommendedName>
        <fullName evidence="1">Metallo-beta-lactamase domain-containing protein</fullName>
    </recommendedName>
</protein>
<feature type="domain" description="Metallo-beta-lactamase" evidence="1">
    <location>
        <begin position="69"/>
        <end position="115"/>
    </location>
</feature>
<proteinExistence type="predicted"/>
<dbReference type="InterPro" id="IPR001279">
    <property type="entry name" value="Metallo-B-lactamas"/>
</dbReference>
<feature type="non-terminal residue" evidence="2">
    <location>
        <position position="115"/>
    </location>
</feature>
<dbReference type="EMBL" id="BARW01008691">
    <property type="protein sequence ID" value="GAI86662.1"/>
    <property type="molecule type" value="Genomic_DNA"/>
</dbReference>
<gene>
    <name evidence="2" type="ORF">S12H4_17719</name>
</gene>
<dbReference type="AlphaFoldDB" id="X1S0W8"/>
<sequence length="115" mass="12710">MSWANLPFKIGNFECIAISDGTFTYAPPTFPPPALFLFTNASKGRLEQVLREYSFQSEHWAEWTSPYICLVINTGKHKVLVDTGADGLGPKTGKLVHNLKAEGISPRDIDTVIIT</sequence>